<reference evidence="2" key="1">
    <citation type="submission" date="2014-09" db="EMBL/GenBank/DDBJ databases">
        <title>Sequence of the Streptomyces nodosus genome.</title>
        <authorList>
            <person name="Sweeney P."/>
            <person name="Stephens N."/>
            <person name="Murphy C."/>
            <person name="Caffrey P."/>
        </authorList>
    </citation>
    <scope>NUCLEOTIDE SEQUENCE [LARGE SCALE GENOMIC DNA]</scope>
    <source>
        <strain evidence="2">ATCC 14899</strain>
    </source>
</reference>
<dbReference type="InterPro" id="IPR021810">
    <property type="entry name" value="T1RH-like_C"/>
</dbReference>
<dbReference type="Proteomes" id="UP000031526">
    <property type="component" value="Chromosome"/>
</dbReference>
<dbReference type="AlphaFoldDB" id="A0A0B5DIN2"/>
<dbReference type="Pfam" id="PF11867">
    <property type="entry name" value="T1RH-like_C"/>
    <property type="match status" value="1"/>
</dbReference>
<gene>
    <name evidence="1" type="ORF">SNOD_25885</name>
</gene>
<evidence type="ECO:0000313" key="1">
    <source>
        <dbReference type="EMBL" id="AJE43079.1"/>
    </source>
</evidence>
<sequence length="79" mass="9187">MGDEVLAGIARELVTEVCRQLKPDWIARESVRARLRSTIKRLLARNNYPPDQQKEAIDLVLRQMEHFANEWSEKGVPED</sequence>
<proteinExistence type="predicted"/>
<keyword evidence="2" id="KW-1185">Reference proteome</keyword>
<protein>
    <submittedName>
        <fullName evidence="1">Uncharacterized protein</fullName>
    </submittedName>
</protein>
<reference evidence="1 2" key="2">
    <citation type="journal article" date="2016" name="Appl. Microbiol. Biotechnol.">
        <title>Exploiting the genome sequence of Streptomyces nodosus for enhanced antibiotic production.</title>
        <authorList>
            <person name="Sweeney P."/>
            <person name="Murphy C.D."/>
            <person name="Caffrey P."/>
        </authorList>
    </citation>
    <scope>NUCLEOTIDE SEQUENCE [LARGE SCALE GENOMIC DNA]</scope>
    <source>
        <strain evidence="1 2">ATCC 14899</strain>
    </source>
</reference>
<accession>A0A0B5DIN2</accession>
<evidence type="ECO:0000313" key="2">
    <source>
        <dbReference type="Proteomes" id="UP000031526"/>
    </source>
</evidence>
<organism evidence="1 2">
    <name type="scientific">Streptomyces nodosus</name>
    <dbReference type="NCBI Taxonomy" id="40318"/>
    <lineage>
        <taxon>Bacteria</taxon>
        <taxon>Bacillati</taxon>
        <taxon>Actinomycetota</taxon>
        <taxon>Actinomycetes</taxon>
        <taxon>Kitasatosporales</taxon>
        <taxon>Streptomycetaceae</taxon>
        <taxon>Streptomyces</taxon>
    </lineage>
</organism>
<dbReference type="HOGENOM" id="CLU_095269_1_0_11"/>
<dbReference type="EMBL" id="CP009313">
    <property type="protein sequence ID" value="AJE43079.1"/>
    <property type="molecule type" value="Genomic_DNA"/>
</dbReference>
<dbReference type="STRING" id="40318.SNOD_25885"/>
<name>A0A0B5DIN2_9ACTN</name>